<dbReference type="InterPro" id="IPR029033">
    <property type="entry name" value="His_PPase_superfam"/>
</dbReference>
<dbReference type="AlphaFoldDB" id="A0A2S5A0G7"/>
<dbReference type="Proteomes" id="UP000236893">
    <property type="component" value="Unassembled WGS sequence"/>
</dbReference>
<dbReference type="SUPFAM" id="SSF53254">
    <property type="entry name" value="Phosphoglycerate mutase-like"/>
    <property type="match status" value="1"/>
</dbReference>
<comment type="caution">
    <text evidence="1">The sequence shown here is derived from an EMBL/GenBank/DDBJ whole genome shotgun (WGS) entry which is preliminary data.</text>
</comment>
<organism evidence="1 2">
    <name type="scientific">Solitalea longa</name>
    <dbReference type="NCBI Taxonomy" id="2079460"/>
    <lineage>
        <taxon>Bacteria</taxon>
        <taxon>Pseudomonadati</taxon>
        <taxon>Bacteroidota</taxon>
        <taxon>Sphingobacteriia</taxon>
        <taxon>Sphingobacteriales</taxon>
        <taxon>Sphingobacteriaceae</taxon>
        <taxon>Solitalea</taxon>
    </lineage>
</organism>
<protein>
    <submittedName>
        <fullName evidence="1">Histidine phosphatase family protein</fullName>
    </submittedName>
</protein>
<gene>
    <name evidence="1" type="ORF">C3K47_12665</name>
</gene>
<proteinExistence type="predicted"/>
<dbReference type="OrthoDB" id="9810154at2"/>
<dbReference type="PANTHER" id="PTHR47623:SF1">
    <property type="entry name" value="OS09G0287300 PROTEIN"/>
    <property type="match status" value="1"/>
</dbReference>
<name>A0A2S5A0G7_9SPHI</name>
<accession>A0A2S5A0G7</accession>
<keyword evidence="2" id="KW-1185">Reference proteome</keyword>
<dbReference type="RefSeq" id="WP_103789508.1">
    <property type="nucleotide sequence ID" value="NZ_PQVF01000008.1"/>
</dbReference>
<dbReference type="PANTHER" id="PTHR47623">
    <property type="entry name" value="OS09G0287300 PROTEIN"/>
    <property type="match status" value="1"/>
</dbReference>
<dbReference type="InterPro" id="IPR013078">
    <property type="entry name" value="His_Pase_superF_clade-1"/>
</dbReference>
<dbReference type="Pfam" id="PF00300">
    <property type="entry name" value="His_Phos_1"/>
    <property type="match status" value="1"/>
</dbReference>
<dbReference type="CDD" id="cd07067">
    <property type="entry name" value="HP_PGM_like"/>
    <property type="match status" value="1"/>
</dbReference>
<sequence>MKTLYLIRHAKSDKSVYNMPDFDRPLNERGLKDAPAMGVILARKITKPDLIISSPALRAHTTAKLFAEKLVYPVDNIRLCETIYEASVSSLLKLVNNLEDELNTIIMFGHNPGFTDFFNYLTDNNLINLPTCGIVKIDFDLESWEMISHGTGVSTYIDYPKNN</sequence>
<dbReference type="EMBL" id="PQVF01000008">
    <property type="protein sequence ID" value="POY36045.1"/>
    <property type="molecule type" value="Genomic_DNA"/>
</dbReference>
<evidence type="ECO:0000313" key="1">
    <source>
        <dbReference type="EMBL" id="POY36045.1"/>
    </source>
</evidence>
<dbReference type="Gene3D" id="3.40.50.1240">
    <property type="entry name" value="Phosphoglycerate mutase-like"/>
    <property type="match status" value="1"/>
</dbReference>
<reference evidence="1 2" key="1">
    <citation type="submission" date="2018-01" db="EMBL/GenBank/DDBJ databases">
        <authorList>
            <person name="Gaut B.S."/>
            <person name="Morton B.R."/>
            <person name="Clegg M.T."/>
            <person name="Duvall M.R."/>
        </authorList>
    </citation>
    <scope>NUCLEOTIDE SEQUENCE [LARGE SCALE GENOMIC DNA]</scope>
    <source>
        <strain evidence="1 2">HR-AV</strain>
    </source>
</reference>
<evidence type="ECO:0000313" key="2">
    <source>
        <dbReference type="Proteomes" id="UP000236893"/>
    </source>
</evidence>